<dbReference type="AlphaFoldDB" id="A0A1F6GAM0"/>
<gene>
    <name evidence="1" type="ORF">A2527_08285</name>
</gene>
<dbReference type="STRING" id="1817772.A2527_08285"/>
<dbReference type="EMBL" id="MFNE01000026">
    <property type="protein sequence ID" value="OGG95160.1"/>
    <property type="molecule type" value="Genomic_DNA"/>
</dbReference>
<accession>A0A1F6GAM0</accession>
<organism evidence="1 2">
    <name type="scientific">Candidatus Lambdaproteobacteria bacterium RIFOXYD2_FULL_50_16</name>
    <dbReference type="NCBI Taxonomy" id="1817772"/>
    <lineage>
        <taxon>Bacteria</taxon>
        <taxon>Pseudomonadati</taxon>
        <taxon>Pseudomonadota</taxon>
        <taxon>Candidatus Lambdaproteobacteria</taxon>
    </lineage>
</organism>
<name>A0A1F6GAM0_9PROT</name>
<protein>
    <submittedName>
        <fullName evidence="1">Uncharacterized protein</fullName>
    </submittedName>
</protein>
<dbReference type="Proteomes" id="UP000178449">
    <property type="component" value="Unassembled WGS sequence"/>
</dbReference>
<evidence type="ECO:0000313" key="1">
    <source>
        <dbReference type="EMBL" id="OGG95160.1"/>
    </source>
</evidence>
<reference evidence="1 2" key="1">
    <citation type="journal article" date="2016" name="Nat. Commun.">
        <title>Thousands of microbial genomes shed light on interconnected biogeochemical processes in an aquifer system.</title>
        <authorList>
            <person name="Anantharaman K."/>
            <person name="Brown C.T."/>
            <person name="Hug L.A."/>
            <person name="Sharon I."/>
            <person name="Castelle C.J."/>
            <person name="Probst A.J."/>
            <person name="Thomas B.C."/>
            <person name="Singh A."/>
            <person name="Wilkins M.J."/>
            <person name="Karaoz U."/>
            <person name="Brodie E.L."/>
            <person name="Williams K.H."/>
            <person name="Hubbard S.S."/>
            <person name="Banfield J.F."/>
        </authorList>
    </citation>
    <scope>NUCLEOTIDE SEQUENCE [LARGE SCALE GENOMIC DNA]</scope>
</reference>
<comment type="caution">
    <text evidence="1">The sequence shown here is derived from an EMBL/GenBank/DDBJ whole genome shotgun (WGS) entry which is preliminary data.</text>
</comment>
<proteinExistence type="predicted"/>
<sequence length="73" mass="8181">MALGLLLLDDQAEVFLLERPLAEDDETQSQYKNCLEMDLTVHSNFASAAEGMSLSPEELAQRLTQFDQILPLL</sequence>
<evidence type="ECO:0000313" key="2">
    <source>
        <dbReference type="Proteomes" id="UP000178449"/>
    </source>
</evidence>